<keyword evidence="1" id="KW-0812">Transmembrane</keyword>
<keyword evidence="3" id="KW-1185">Reference proteome</keyword>
<evidence type="ECO:0000313" key="2">
    <source>
        <dbReference type="EMBL" id="MCW3477725.1"/>
    </source>
</evidence>
<dbReference type="AlphaFoldDB" id="A0AA42CKD4"/>
<dbReference type="PANTHER" id="PTHR30438">
    <property type="entry name" value="36 KDA ANTIGEN-RELATED"/>
    <property type="match status" value="1"/>
</dbReference>
<dbReference type="EMBL" id="JAPDNT010000048">
    <property type="protein sequence ID" value="MCW3477725.1"/>
    <property type="molecule type" value="Genomic_DNA"/>
</dbReference>
<sequence length="347" mass="38373">MSEGTAGRPIAETPMIQRTRRPGATVLIVGILFVAMIGLSIWYLSRREPLVIQGEVQSRTFDLAARVDGRIGEIIASRSQDVPRGAPLIRIDNPELLAKERQSEAALRVAEAELARVRAGFRAETIAVRKAEIDRANADLTLAQKTFSRTRQLVTLHDAPQSQFDRDSAALTLAERTLEQARFAYNEAVAGFTREDLNIALAKVESAKADVETLKALVDQIVIVAPADSQVFRIPVEDGEFVLPGVPLISLVDLGDMWVQFDLREDLLRDLKPGSKINVRVPALGDRMVGLEVRVIGAKGEYTGWRATRASGDFDLRTFEIRAYPTQPVEGLRPGMSVYTDWGERRS</sequence>
<evidence type="ECO:0000256" key="1">
    <source>
        <dbReference type="SAM" id="Phobius"/>
    </source>
</evidence>
<accession>A0AA42CKD4</accession>
<dbReference type="Gene3D" id="2.40.30.170">
    <property type="match status" value="1"/>
</dbReference>
<name>A0AA42CKD4_9PROT</name>
<keyword evidence="1" id="KW-1133">Transmembrane helix</keyword>
<dbReference type="Proteomes" id="UP001165679">
    <property type="component" value="Unassembled WGS sequence"/>
</dbReference>
<reference evidence="2" key="1">
    <citation type="submission" date="2022-09" db="EMBL/GenBank/DDBJ databases">
        <title>Rhodovastum sp. nov. RN2-1 isolated from soil in Seongnam, South Korea.</title>
        <authorList>
            <person name="Le N.T."/>
        </authorList>
    </citation>
    <scope>NUCLEOTIDE SEQUENCE</scope>
    <source>
        <strain evidence="2">RN2-1</strain>
    </source>
</reference>
<feature type="transmembrane region" description="Helical" evidence="1">
    <location>
        <begin position="24"/>
        <end position="44"/>
    </location>
</feature>
<reference evidence="2" key="2">
    <citation type="submission" date="2022-10" db="EMBL/GenBank/DDBJ databases">
        <authorList>
            <person name="Trinh H.N."/>
        </authorList>
    </citation>
    <scope>NUCLEOTIDE SEQUENCE</scope>
    <source>
        <strain evidence="2">RN2-1</strain>
    </source>
</reference>
<organism evidence="2 3">
    <name type="scientific">Limobrevibacterium gyesilva</name>
    <dbReference type="NCBI Taxonomy" id="2991712"/>
    <lineage>
        <taxon>Bacteria</taxon>
        <taxon>Pseudomonadati</taxon>
        <taxon>Pseudomonadota</taxon>
        <taxon>Alphaproteobacteria</taxon>
        <taxon>Acetobacterales</taxon>
        <taxon>Acetobacteraceae</taxon>
        <taxon>Limobrevibacterium</taxon>
    </lineage>
</organism>
<protein>
    <submittedName>
        <fullName evidence="2">Efflux RND transporter periplasmic adaptor subunit</fullName>
    </submittedName>
</protein>
<proteinExistence type="predicted"/>
<gene>
    <name evidence="2" type="ORF">OL599_24525</name>
</gene>
<dbReference type="Gene3D" id="1.10.287.470">
    <property type="entry name" value="Helix hairpin bin"/>
    <property type="match status" value="1"/>
</dbReference>
<keyword evidence="1" id="KW-0472">Membrane</keyword>
<dbReference type="SUPFAM" id="SSF111369">
    <property type="entry name" value="HlyD-like secretion proteins"/>
    <property type="match status" value="2"/>
</dbReference>
<comment type="caution">
    <text evidence="2">The sequence shown here is derived from an EMBL/GenBank/DDBJ whole genome shotgun (WGS) entry which is preliminary data.</text>
</comment>
<dbReference type="RefSeq" id="WP_264716690.1">
    <property type="nucleotide sequence ID" value="NZ_JAPDNT010000048.1"/>
</dbReference>
<evidence type="ECO:0000313" key="3">
    <source>
        <dbReference type="Proteomes" id="UP001165679"/>
    </source>
</evidence>